<dbReference type="EMBL" id="JALLAZ020001843">
    <property type="protein sequence ID" value="KAL3761821.1"/>
    <property type="molecule type" value="Genomic_DNA"/>
</dbReference>
<evidence type="ECO:0000259" key="7">
    <source>
        <dbReference type="Pfam" id="PF00892"/>
    </source>
</evidence>
<keyword evidence="2 6" id="KW-0812">Transmembrane</keyword>
<feature type="region of interest" description="Disordered" evidence="5">
    <location>
        <begin position="176"/>
        <end position="203"/>
    </location>
</feature>
<dbReference type="SUPFAM" id="SSF103481">
    <property type="entry name" value="Multidrug resistance efflux transporter EmrE"/>
    <property type="match status" value="1"/>
</dbReference>
<dbReference type="InterPro" id="IPR037185">
    <property type="entry name" value="EmrE-like"/>
</dbReference>
<feature type="region of interest" description="Disordered" evidence="5">
    <location>
        <begin position="215"/>
        <end position="251"/>
    </location>
</feature>
<gene>
    <name evidence="8" type="ORF">ACHAW5_001929</name>
</gene>
<feature type="domain" description="EamA" evidence="7">
    <location>
        <begin position="8"/>
        <end position="150"/>
    </location>
</feature>
<proteinExistence type="predicted"/>
<dbReference type="GO" id="GO:0016020">
    <property type="term" value="C:membrane"/>
    <property type="evidence" value="ECO:0007669"/>
    <property type="project" value="UniProtKB-SubCell"/>
</dbReference>
<comment type="caution">
    <text evidence="8">The sequence shown here is derived from an EMBL/GenBank/DDBJ whole genome shotgun (WGS) entry which is preliminary data.</text>
</comment>
<feature type="transmembrane region" description="Helical" evidence="6">
    <location>
        <begin position="81"/>
        <end position="98"/>
    </location>
</feature>
<comment type="subcellular location">
    <subcellularLocation>
        <location evidence="1">Membrane</location>
        <topology evidence="1">Multi-pass membrane protein</topology>
    </subcellularLocation>
</comment>
<feature type="compositionally biased region" description="Basic and acidic residues" evidence="5">
    <location>
        <begin position="180"/>
        <end position="195"/>
    </location>
</feature>
<keyword evidence="9" id="KW-1185">Reference proteome</keyword>
<feature type="transmembrane region" description="Helical" evidence="6">
    <location>
        <begin position="134"/>
        <end position="152"/>
    </location>
</feature>
<evidence type="ECO:0000313" key="9">
    <source>
        <dbReference type="Proteomes" id="UP001530315"/>
    </source>
</evidence>
<dbReference type="AlphaFoldDB" id="A0ABD3MCM8"/>
<feature type="transmembrane region" description="Helical" evidence="6">
    <location>
        <begin position="6"/>
        <end position="26"/>
    </location>
</feature>
<dbReference type="Proteomes" id="UP001530315">
    <property type="component" value="Unassembled WGS sequence"/>
</dbReference>
<dbReference type="Pfam" id="PF00892">
    <property type="entry name" value="EamA"/>
    <property type="match status" value="1"/>
</dbReference>
<feature type="transmembrane region" description="Helical" evidence="6">
    <location>
        <begin position="38"/>
        <end position="61"/>
    </location>
</feature>
<evidence type="ECO:0000256" key="6">
    <source>
        <dbReference type="SAM" id="Phobius"/>
    </source>
</evidence>
<evidence type="ECO:0000256" key="3">
    <source>
        <dbReference type="ARBA" id="ARBA00022989"/>
    </source>
</evidence>
<accession>A0ABD3MCM8</accession>
<keyword evidence="3 6" id="KW-1133">Transmembrane helix</keyword>
<dbReference type="InterPro" id="IPR050638">
    <property type="entry name" value="AA-Vitamin_Transporters"/>
</dbReference>
<dbReference type="PANTHER" id="PTHR32322">
    <property type="entry name" value="INNER MEMBRANE TRANSPORTER"/>
    <property type="match status" value="1"/>
</dbReference>
<sequence length="303" mass="31988">MFSPAADGILSALLSPLFMTIGFFIWDARWTGSGGSAFALNMYKCIAASSIFVVMCFLRGFAIDDPSASSSSSFTRENVGYLVLSSTLGIIIGDVLWLEGLRLLGPKRVIVIDSVRPFGAALLGWVVLDEALGPAAFGGMALTVAGVGIVAWEEGMTEDDDAMTTTTAATRGNVVPTTRPVDRRRDDDDVGRRTADGLGGIDSLDGKEGAVVVAPRPDDTARVSLSADENSVVENDGDNRDGDGDSAGRGRRRRGYACTIVNVFADSAGSLLTKMHGGGMTTWSINLIRFGYAGVVLGGYRRR</sequence>
<evidence type="ECO:0000256" key="2">
    <source>
        <dbReference type="ARBA" id="ARBA00022692"/>
    </source>
</evidence>
<name>A0ABD3MCM8_9STRA</name>
<evidence type="ECO:0000256" key="5">
    <source>
        <dbReference type="SAM" id="MobiDB-lite"/>
    </source>
</evidence>
<keyword evidence="4 6" id="KW-0472">Membrane</keyword>
<feature type="compositionally biased region" description="Basic and acidic residues" evidence="5">
    <location>
        <begin position="237"/>
        <end position="248"/>
    </location>
</feature>
<evidence type="ECO:0000256" key="4">
    <source>
        <dbReference type="ARBA" id="ARBA00023136"/>
    </source>
</evidence>
<dbReference type="InterPro" id="IPR000620">
    <property type="entry name" value="EamA_dom"/>
</dbReference>
<evidence type="ECO:0000256" key="1">
    <source>
        <dbReference type="ARBA" id="ARBA00004141"/>
    </source>
</evidence>
<reference evidence="8 9" key="1">
    <citation type="submission" date="2024-10" db="EMBL/GenBank/DDBJ databases">
        <title>Updated reference genomes for cyclostephanoid diatoms.</title>
        <authorList>
            <person name="Roberts W.R."/>
            <person name="Alverson A.J."/>
        </authorList>
    </citation>
    <scope>NUCLEOTIDE SEQUENCE [LARGE SCALE GENOMIC DNA]</scope>
    <source>
        <strain evidence="8 9">AJA276-08</strain>
    </source>
</reference>
<protein>
    <recommendedName>
        <fullName evidence="7">EamA domain-containing protein</fullName>
    </recommendedName>
</protein>
<organism evidence="8 9">
    <name type="scientific">Stephanodiscus triporus</name>
    <dbReference type="NCBI Taxonomy" id="2934178"/>
    <lineage>
        <taxon>Eukaryota</taxon>
        <taxon>Sar</taxon>
        <taxon>Stramenopiles</taxon>
        <taxon>Ochrophyta</taxon>
        <taxon>Bacillariophyta</taxon>
        <taxon>Coscinodiscophyceae</taxon>
        <taxon>Thalassiosirophycidae</taxon>
        <taxon>Stephanodiscales</taxon>
        <taxon>Stephanodiscaceae</taxon>
        <taxon>Stephanodiscus</taxon>
    </lineage>
</organism>
<dbReference type="PANTHER" id="PTHR32322:SF2">
    <property type="entry name" value="EAMA DOMAIN-CONTAINING PROTEIN"/>
    <property type="match status" value="1"/>
</dbReference>
<evidence type="ECO:0000313" key="8">
    <source>
        <dbReference type="EMBL" id="KAL3761821.1"/>
    </source>
</evidence>